<name>A0A5M6ITJ1_9PROT</name>
<proteinExistence type="predicted"/>
<accession>A0A5M6ITJ1</accession>
<dbReference type="Proteomes" id="UP000325255">
    <property type="component" value="Unassembled WGS sequence"/>
</dbReference>
<gene>
    <name evidence="1" type="ORF">F1189_13835</name>
</gene>
<evidence type="ECO:0000313" key="2">
    <source>
        <dbReference type="Proteomes" id="UP000325255"/>
    </source>
</evidence>
<reference evidence="1 2" key="1">
    <citation type="submission" date="2019-09" db="EMBL/GenBank/DDBJ databases">
        <title>Genome sequence of Rhodovastum atsumiense, a diverse member of the Acetobacteraceae family of non-sulfur purple photosynthetic bacteria.</title>
        <authorList>
            <person name="Meyer T."/>
            <person name="Kyndt J."/>
        </authorList>
    </citation>
    <scope>NUCLEOTIDE SEQUENCE [LARGE SCALE GENOMIC DNA]</scope>
    <source>
        <strain evidence="1 2">DSM 21279</strain>
    </source>
</reference>
<comment type="caution">
    <text evidence="1">The sequence shown here is derived from an EMBL/GenBank/DDBJ whole genome shotgun (WGS) entry which is preliminary data.</text>
</comment>
<dbReference type="AlphaFoldDB" id="A0A5M6ITJ1"/>
<dbReference type="EMBL" id="VWPK01000019">
    <property type="protein sequence ID" value="KAA5611636.1"/>
    <property type="molecule type" value="Genomic_DNA"/>
</dbReference>
<organism evidence="1 2">
    <name type="scientific">Rhodovastum atsumiense</name>
    <dbReference type="NCBI Taxonomy" id="504468"/>
    <lineage>
        <taxon>Bacteria</taxon>
        <taxon>Pseudomonadati</taxon>
        <taxon>Pseudomonadota</taxon>
        <taxon>Alphaproteobacteria</taxon>
        <taxon>Acetobacterales</taxon>
        <taxon>Acetobacteraceae</taxon>
        <taxon>Rhodovastum</taxon>
    </lineage>
</organism>
<evidence type="ECO:0000313" key="1">
    <source>
        <dbReference type="EMBL" id="KAA5611636.1"/>
    </source>
</evidence>
<protein>
    <submittedName>
        <fullName evidence="1">Uncharacterized protein</fullName>
    </submittedName>
</protein>
<sequence>MTANAQQQIGRLALRVEGEFWNAYYARPNTMDGAILLGSIRMAIVTASQARKLAFTEIMKGAVAAHIEEISGVRPTWRDPMPGPESERSGHA</sequence>
<dbReference type="OrthoDB" id="7865895at2"/>
<keyword evidence="2" id="KW-1185">Reference proteome</keyword>
<dbReference type="RefSeq" id="WP_150041410.1">
    <property type="nucleotide sequence ID" value="NZ_OW485606.1"/>
</dbReference>